<name>A0A811BRW4_9VIRU</name>
<dbReference type="Proteomes" id="UP001253637">
    <property type="component" value="Segment"/>
</dbReference>
<feature type="region of interest" description="Disordered" evidence="1">
    <location>
        <begin position="1"/>
        <end position="23"/>
    </location>
</feature>
<organism evidence="2 3">
    <name type="scientific">Pandoravirus japonicus</name>
    <dbReference type="NCBI Taxonomy" id="2823154"/>
    <lineage>
        <taxon>Viruses</taxon>
        <taxon>Pandoravirus</taxon>
    </lineage>
</organism>
<evidence type="ECO:0000313" key="2">
    <source>
        <dbReference type="EMBL" id="BCU03562.1"/>
    </source>
</evidence>
<feature type="compositionally biased region" description="Polar residues" evidence="1">
    <location>
        <begin position="1"/>
        <end position="10"/>
    </location>
</feature>
<reference evidence="2" key="1">
    <citation type="submission" date="2021-04" db="EMBL/GenBank/DDBJ databases">
        <title>Draft Genome Sequence of Pandoravirus japonicus, Isolated from the Sabaishi River of Niigata, Japan.</title>
        <authorList>
            <person name="Hosokawa N."/>
            <person name="Takahashi H."/>
            <person name="Aoki K."/>
            <person name="Takemura M."/>
        </authorList>
    </citation>
    <scope>NUCLEOTIDE SEQUENCE</scope>
</reference>
<evidence type="ECO:0000256" key="1">
    <source>
        <dbReference type="SAM" id="MobiDB-lite"/>
    </source>
</evidence>
<dbReference type="EMBL" id="LC625835">
    <property type="protein sequence ID" value="BCU03562.1"/>
    <property type="molecule type" value="Genomic_DNA"/>
</dbReference>
<proteinExistence type="predicted"/>
<protein>
    <submittedName>
        <fullName evidence="2">Uncharacterized protein</fullName>
    </submittedName>
</protein>
<sequence length="589" mass="61837">MSSTVGSASNRTRRGARANIGQGSLRPINEATLGVPVVPGAGLAQQQGRYLGFGTTANAGEGFFNNKLQIVITQDVANRLNQAMQNDVAALQTAAAGLPPDQAPFLSAGLYGPIGEEGQAEAYLPDLTQFYQDDRAEIYVPANADDAGIGLVVPGSFRQLQALQAGVPAGQVRVKNPSNRTGYVKVGSKGWLDLIIGAAAGRTQASRDAVENVIGQGALYGLAPVFRRNNIDVALVGNYDVQGNYLGDANGNVRFALVEPATVESVAANKRFRRDVANWYANFGIDPADRAKGAYGAASLGLRHAGRTVGPNGETDVDAVSQNIINQFRETGSARGAFGWAPEYALPQARRGLTNFPLQDANGNPLANPSDMSGQCTYAAAGPGVTQDARANGGGFGGKRFYKRMRQHVGTGVNDAGAQIGLPTFSCGRTSDFVTNLNRDVYQAGGQRALANQSAIEALAERNNLLNAYFAANGGEEFTDVFSPNAQAATYVQWLNDPEGTEGTNPFFMVPANQGRGFSVAGPVLWEADMDPEQANEFAGINLTDAVKSRYANAVVDRLANPGAYQAGALPLNFAKPGGPSGALNPLFQ</sequence>
<evidence type="ECO:0000313" key="3">
    <source>
        <dbReference type="Proteomes" id="UP001253637"/>
    </source>
</evidence>
<accession>A0A811BRW4</accession>